<dbReference type="NCBIfam" id="NF041518">
    <property type="entry name" value="choice_anch_Q"/>
    <property type="match status" value="1"/>
</dbReference>
<dbReference type="InterPro" id="IPR012334">
    <property type="entry name" value="Pectin_lyas_fold"/>
</dbReference>
<feature type="chain" id="PRO_5021418647" evidence="2">
    <location>
        <begin position="20"/>
        <end position="565"/>
    </location>
</feature>
<gene>
    <name evidence="6" type="ORF">D0809_08775</name>
</gene>
<evidence type="ECO:0000259" key="4">
    <source>
        <dbReference type="Pfam" id="PF13229"/>
    </source>
</evidence>
<name>A0A4Y7UHB4_9FLAO</name>
<dbReference type="InterPro" id="IPR006626">
    <property type="entry name" value="PbH1"/>
</dbReference>
<dbReference type="InterPro" id="IPR011459">
    <property type="entry name" value="DUF1565"/>
</dbReference>
<feature type="signal peptide" evidence="2">
    <location>
        <begin position="1"/>
        <end position="19"/>
    </location>
</feature>
<protein>
    <submittedName>
        <fullName evidence="6">T9SS C-terminal target domain-containing protein</fullName>
    </submittedName>
</protein>
<dbReference type="InterPro" id="IPR026444">
    <property type="entry name" value="Secre_tail"/>
</dbReference>
<organism evidence="6 7">
    <name type="scientific">Flavobacterium circumlabens</name>
    <dbReference type="NCBI Taxonomy" id="2133765"/>
    <lineage>
        <taxon>Bacteria</taxon>
        <taxon>Pseudomonadati</taxon>
        <taxon>Bacteroidota</taxon>
        <taxon>Flavobacteriia</taxon>
        <taxon>Flavobacteriales</taxon>
        <taxon>Flavobacteriaceae</taxon>
        <taxon>Flavobacterium</taxon>
    </lineage>
</organism>
<evidence type="ECO:0000313" key="6">
    <source>
        <dbReference type="EMBL" id="TEB45249.1"/>
    </source>
</evidence>
<comment type="caution">
    <text evidence="6">The sequence shown here is derived from an EMBL/GenBank/DDBJ whole genome shotgun (WGS) entry which is preliminary data.</text>
</comment>
<feature type="domain" description="DUF1565" evidence="3">
    <location>
        <begin position="27"/>
        <end position="68"/>
    </location>
</feature>
<feature type="domain" description="Right handed beta helix" evidence="4">
    <location>
        <begin position="241"/>
        <end position="394"/>
    </location>
</feature>
<dbReference type="NCBIfam" id="TIGR04183">
    <property type="entry name" value="Por_Secre_tail"/>
    <property type="match status" value="1"/>
</dbReference>
<evidence type="ECO:0000256" key="1">
    <source>
        <dbReference type="ARBA" id="ARBA00022729"/>
    </source>
</evidence>
<dbReference type="SMART" id="SM00710">
    <property type="entry name" value="PbH1"/>
    <property type="match status" value="8"/>
</dbReference>
<dbReference type="SUPFAM" id="SSF51126">
    <property type="entry name" value="Pectin lyase-like"/>
    <property type="match status" value="1"/>
</dbReference>
<feature type="domain" description="Secretion system C-terminal sorting" evidence="5">
    <location>
        <begin position="498"/>
        <end position="563"/>
    </location>
</feature>
<dbReference type="Pfam" id="PF13229">
    <property type="entry name" value="Beta_helix"/>
    <property type="match status" value="1"/>
</dbReference>
<accession>A0A4Y7UHB4</accession>
<sequence length="565" mass="60992">MIRKKIILILCILSNFCFAQTNYYVDITGNNANSGSLSSPWKTIQYGLNQLPANGILNVFPGTYSEKITIPNNNITLKNYSAVLPVIDAGGITSQNAILAVNNKSNVTIEGIELQNNIQNDAQGILIEGSGTNITVKNCKIHDIHFSANPNAAVNETVNAQGIIVFGTNATTAITNLKIQNNELYNCRLGYSEGIAVNGNVNGFEVTGNNVHNLTNIGIDIIGHEGTCPNPANDQARNGLVKNNTAHHCTAAYSTSGGIYIDGGKNITVENNTSYHNGYGIEVGCEKIGQTTDGIIIRNNVFYDNEICALAMGGFAYPSGSGKVINSSFRNNTCLMNDYSGSGNGELYLSYSENSTIENNIFYTSTQNILAYAELTQPGLKFNYNNFFCQAGTASLTTDWNGNEYAGYAAIVTGTATNTNSIFANPQLTTASGTNPDFHLLTSSPAKNAGNPAYVPANTETDYYNQLRIEGGIIDCGADEFGSANLGIDEMEISKFSIYPNPATNFITIDSEIPVEKYQIFNGSGQKLMEGSERNKINISELGAGMYFIKFQIENKNYVSKIIKR</sequence>
<evidence type="ECO:0000313" key="7">
    <source>
        <dbReference type="Proteomes" id="UP000298340"/>
    </source>
</evidence>
<dbReference type="InterPro" id="IPR059226">
    <property type="entry name" value="Choice_anch_Q_dom"/>
</dbReference>
<proteinExistence type="predicted"/>
<keyword evidence="1 2" id="KW-0732">Signal</keyword>
<dbReference type="EMBL" id="QWDN01000002">
    <property type="protein sequence ID" value="TEB45249.1"/>
    <property type="molecule type" value="Genomic_DNA"/>
</dbReference>
<dbReference type="InterPro" id="IPR011050">
    <property type="entry name" value="Pectin_lyase_fold/virulence"/>
</dbReference>
<dbReference type="AlphaFoldDB" id="A0A4Y7UHB4"/>
<dbReference type="Gene3D" id="2.160.20.10">
    <property type="entry name" value="Single-stranded right-handed beta-helix, Pectin lyase-like"/>
    <property type="match status" value="1"/>
</dbReference>
<evidence type="ECO:0000259" key="3">
    <source>
        <dbReference type="Pfam" id="PF07602"/>
    </source>
</evidence>
<evidence type="ECO:0000256" key="2">
    <source>
        <dbReference type="SAM" id="SignalP"/>
    </source>
</evidence>
<reference evidence="6 7" key="1">
    <citation type="journal article" date="2018" name="Syst. Appl. Microbiol.">
        <title>Flavobacterium circumlabens sp. nov. and Flavobacterium cupreum sp. nov., two psychrotrophic species isolated from Antarctic environmental samples.</title>
        <authorList>
            <person name="Kralova S."/>
            <person name="Busse H.J."/>
            <person name="Svec P."/>
            <person name="Maslanova I."/>
            <person name="Stankova E."/>
            <person name="Bartak M."/>
            <person name="Sedlacek I."/>
        </authorList>
    </citation>
    <scope>NUCLEOTIDE SEQUENCE [LARGE SCALE GENOMIC DNA]</scope>
    <source>
        <strain evidence="6 7">CCM 8828</strain>
    </source>
</reference>
<evidence type="ECO:0000259" key="5">
    <source>
        <dbReference type="Pfam" id="PF18962"/>
    </source>
</evidence>
<dbReference type="Proteomes" id="UP000298340">
    <property type="component" value="Unassembled WGS sequence"/>
</dbReference>
<dbReference type="InterPro" id="IPR039448">
    <property type="entry name" value="Beta_helix"/>
</dbReference>
<dbReference type="Pfam" id="PF18962">
    <property type="entry name" value="Por_Secre_tail"/>
    <property type="match status" value="1"/>
</dbReference>
<dbReference type="Pfam" id="PF07602">
    <property type="entry name" value="DUF1565"/>
    <property type="match status" value="1"/>
</dbReference>